<name>F9UI21_9GAMM</name>
<dbReference type="STRING" id="768671.ThimaDRAFT_4574"/>
<dbReference type="SUPFAM" id="SSF82693">
    <property type="entry name" value="Multidrug efflux transporter AcrB pore domain, PN1, PN2, PC1 and PC2 subdomains"/>
    <property type="match status" value="2"/>
</dbReference>
<comment type="subcellular location">
    <subcellularLocation>
        <location evidence="1">Cell membrane</location>
        <topology evidence="1">Multi-pass membrane protein</topology>
    </subcellularLocation>
</comment>
<evidence type="ECO:0000256" key="5">
    <source>
        <dbReference type="ARBA" id="ARBA00022692"/>
    </source>
</evidence>
<evidence type="ECO:0000313" key="10">
    <source>
        <dbReference type="EMBL" id="EGV16197.1"/>
    </source>
</evidence>
<dbReference type="SUPFAM" id="SSF82714">
    <property type="entry name" value="Multidrug efflux transporter AcrB TolC docking domain, DN and DC subdomains"/>
    <property type="match status" value="2"/>
</dbReference>
<evidence type="ECO:0000256" key="3">
    <source>
        <dbReference type="ARBA" id="ARBA00022448"/>
    </source>
</evidence>
<dbReference type="Gene3D" id="3.30.2090.10">
    <property type="entry name" value="Multidrug efflux transporter AcrB TolC docking domain, DN and DC subdomains"/>
    <property type="match status" value="2"/>
</dbReference>
<dbReference type="Proteomes" id="UP000005459">
    <property type="component" value="Unassembled WGS sequence"/>
</dbReference>
<dbReference type="EMBL" id="AFWV01000021">
    <property type="protein sequence ID" value="EGV16197.1"/>
    <property type="molecule type" value="Genomic_DNA"/>
</dbReference>
<dbReference type="InterPro" id="IPR004763">
    <property type="entry name" value="CusA-like"/>
</dbReference>
<feature type="transmembrane region" description="Helical" evidence="9">
    <location>
        <begin position="365"/>
        <end position="386"/>
    </location>
</feature>
<dbReference type="AlphaFoldDB" id="F9UI21"/>
<feature type="transmembrane region" description="Helical" evidence="9">
    <location>
        <begin position="891"/>
        <end position="909"/>
    </location>
</feature>
<keyword evidence="7 9" id="KW-0472">Membrane</keyword>
<dbReference type="RefSeq" id="WP_007195445.1">
    <property type="nucleotide sequence ID" value="NZ_AFWV01000021.1"/>
</dbReference>
<dbReference type="GO" id="GO:0008324">
    <property type="term" value="F:monoatomic cation transmembrane transporter activity"/>
    <property type="evidence" value="ECO:0007669"/>
    <property type="project" value="InterPro"/>
</dbReference>
<dbReference type="eggNOG" id="COG3696">
    <property type="taxonomic scope" value="Bacteria"/>
</dbReference>
<dbReference type="PATRIC" id="fig|768671.3.peg.4818"/>
<dbReference type="SUPFAM" id="SSF82866">
    <property type="entry name" value="Multidrug efflux transporter AcrB transmembrane domain"/>
    <property type="match status" value="2"/>
</dbReference>
<dbReference type="Gene3D" id="3.30.70.1440">
    <property type="entry name" value="Multidrug efflux transporter AcrB pore domain"/>
    <property type="match status" value="1"/>
</dbReference>
<feature type="transmembrane region" description="Helical" evidence="9">
    <location>
        <begin position="533"/>
        <end position="552"/>
    </location>
</feature>
<dbReference type="Gene3D" id="1.20.1640.10">
    <property type="entry name" value="Multidrug efflux transporter AcrB transmembrane domain"/>
    <property type="match status" value="2"/>
</dbReference>
<feature type="transmembrane region" description="Helical" evidence="9">
    <location>
        <begin position="915"/>
        <end position="935"/>
    </location>
</feature>
<feature type="transmembrane region" description="Helical" evidence="9">
    <location>
        <begin position="445"/>
        <end position="463"/>
    </location>
</feature>
<dbReference type="InterPro" id="IPR001036">
    <property type="entry name" value="Acrflvin-R"/>
</dbReference>
<dbReference type="Gene3D" id="3.30.70.1430">
    <property type="entry name" value="Multidrug efflux transporter AcrB pore domain"/>
    <property type="match status" value="2"/>
</dbReference>
<evidence type="ECO:0000256" key="6">
    <source>
        <dbReference type="ARBA" id="ARBA00022989"/>
    </source>
</evidence>
<organism evidence="10 11">
    <name type="scientific">Thiocapsa marina 5811</name>
    <dbReference type="NCBI Taxonomy" id="768671"/>
    <lineage>
        <taxon>Bacteria</taxon>
        <taxon>Pseudomonadati</taxon>
        <taxon>Pseudomonadota</taxon>
        <taxon>Gammaproteobacteria</taxon>
        <taxon>Chromatiales</taxon>
        <taxon>Chromatiaceae</taxon>
        <taxon>Thiocapsa</taxon>
    </lineage>
</organism>
<dbReference type="PANTHER" id="PTHR32063:SF4">
    <property type="entry name" value="SLR6043 PROTEIN"/>
    <property type="match status" value="1"/>
</dbReference>
<dbReference type="GO" id="GO:0005886">
    <property type="term" value="C:plasma membrane"/>
    <property type="evidence" value="ECO:0007669"/>
    <property type="project" value="UniProtKB-SubCell"/>
</dbReference>
<dbReference type="InterPro" id="IPR027463">
    <property type="entry name" value="AcrB_DN_DC_subdom"/>
</dbReference>
<evidence type="ECO:0000256" key="7">
    <source>
        <dbReference type="ARBA" id="ARBA00023136"/>
    </source>
</evidence>
<dbReference type="OrthoDB" id="9758297at2"/>
<dbReference type="NCBIfam" id="TIGR00914">
    <property type="entry name" value="2A0601"/>
    <property type="match status" value="1"/>
</dbReference>
<dbReference type="Pfam" id="PF00873">
    <property type="entry name" value="ACR_tran"/>
    <property type="match status" value="1"/>
</dbReference>
<feature type="transmembrane region" description="Helical" evidence="9">
    <location>
        <begin position="475"/>
        <end position="500"/>
    </location>
</feature>
<keyword evidence="3" id="KW-0813">Transport</keyword>
<reference evidence="10 11" key="1">
    <citation type="submission" date="2011-06" db="EMBL/GenBank/DDBJ databases">
        <title>The draft genome of Thiocapsa marina 5811.</title>
        <authorList>
            <consortium name="US DOE Joint Genome Institute (JGI-PGF)"/>
            <person name="Lucas S."/>
            <person name="Han J."/>
            <person name="Cheng J.-F."/>
            <person name="Goodwin L."/>
            <person name="Pitluck S."/>
            <person name="Peters L."/>
            <person name="Land M.L."/>
            <person name="Hauser L."/>
            <person name="Vogl K."/>
            <person name="Liu Z."/>
            <person name="Imhoff J."/>
            <person name="Thiel V."/>
            <person name="Frigaard N.-U."/>
            <person name="Bryant D."/>
            <person name="Woyke T.J."/>
        </authorList>
    </citation>
    <scope>NUCLEOTIDE SEQUENCE [LARGE SCALE GENOMIC DNA]</scope>
    <source>
        <strain evidence="10 11">5811</strain>
    </source>
</reference>
<keyword evidence="11" id="KW-1185">Reference proteome</keyword>
<evidence type="ECO:0000313" key="11">
    <source>
        <dbReference type="Proteomes" id="UP000005459"/>
    </source>
</evidence>
<accession>F9UI21</accession>
<dbReference type="Gene3D" id="3.30.70.1320">
    <property type="entry name" value="Multidrug efflux transporter AcrB pore domain like"/>
    <property type="match status" value="1"/>
</dbReference>
<evidence type="ECO:0000256" key="2">
    <source>
        <dbReference type="ARBA" id="ARBA00010942"/>
    </source>
</evidence>
<evidence type="ECO:0000256" key="1">
    <source>
        <dbReference type="ARBA" id="ARBA00004651"/>
    </source>
</evidence>
<proteinExistence type="inferred from homology"/>
<feature type="transmembrane region" description="Helical" evidence="9">
    <location>
        <begin position="998"/>
        <end position="1021"/>
    </location>
</feature>
<dbReference type="PANTHER" id="PTHR32063">
    <property type="match status" value="1"/>
</dbReference>
<comment type="similarity">
    <text evidence="2">Belongs to the resistance-nodulation-cell division (RND) (TC 2.A.6) family.</text>
</comment>
<sequence length="1060" mass="112830">MIANIIRWSLKNRLFVLTGSLLLLLWGGYETLRMPVDVFPDLTAPTVTVVVEAHGMAPQELETLVTFPIETALNGASGVRRVRSSTGVGIAVINVEFEWGTNVYQARQVVAEKLQLVRGALPPEIPQPILAPVTSIMGEIMFIALTSDRHDEMELKTTADWTLRRRLLAVPGVAEVISTGGETKQFQVVINPARLAAYGIAVDEVIEALARSNENISAGFYAEGGQEFLIHGLGRVQSPEDIAETLVAMRGGEPVLVKHIAKVRIGPDLKRGAGATNGRPAVVIGIQKQPTANTLSLTRSIDAVLADLQTALPEGMHIETHVFRQADFIGLAIDNLVHALRDGGLLVILIVFAFLASLRATLISLIAIPLSLVTALLAMSAMGATINTMTLGGMAIALGALVDDAIIVVENIVRRLRERQTLPEGERPAALATVYHATREIQGSIVFATLIIMLVFLPLFFLSGVEGRLLAPLGFAYVVSLAASLLAAVTVTPVLSALLLPGSKVIRDAKEGALARLLKVLYRPVLDLTVRRWLPVTLIAGAGFVVAVVYLLSAGRSFLPDFNEGSLTVGAVTLPGTALAESDGLGRMVEEILLNQPEVVATARRTGRAEQDPHAQDVHASEIEVQLRMGERDKEDLLAALRADLAAVPGTNIVIGQPISHRIDHMLSGTRANIAIKIFGPDLYALRRIAARIETLVETIPGAVDVAAEQQADIPFLTVELKRAAIARHGLSVRDLGQAIETAFLGLEVSRVLEGETTFDLVVRYDPDSTADLDAIRSTLITTATGARLPLHALADIRKDRGPNTIGRENVQRKIVVMANVAGRDLQGVVDNIRRAIAEEVSLPSGYHIALGGQFESSEQASRTLLILGIAVTVGIFLLLFVAFRSARDALLVMLNLPLALIGGVMGVVASGGVLSVASIIGFITLFGIATRNGVMLIAHIHQLVDHEGVTDPLEAVKRAATERLVPILMTALATGLALIPLALAVGQPGSEIQSPMAMVILYGLLTSTALNMIVVPALYLRFGQIDPGARAARDPFGGELEGTGDVPGHVRPAPQTGAS</sequence>
<feature type="transmembrane region" description="Helical" evidence="9">
    <location>
        <begin position="392"/>
        <end position="413"/>
    </location>
</feature>
<evidence type="ECO:0000256" key="8">
    <source>
        <dbReference type="SAM" id="MobiDB-lite"/>
    </source>
</evidence>
<evidence type="ECO:0000256" key="9">
    <source>
        <dbReference type="SAM" id="Phobius"/>
    </source>
</evidence>
<gene>
    <name evidence="10" type="ORF">ThimaDRAFT_4574</name>
</gene>
<dbReference type="GO" id="GO:0042910">
    <property type="term" value="F:xenobiotic transmembrane transporter activity"/>
    <property type="evidence" value="ECO:0007669"/>
    <property type="project" value="TreeGrafter"/>
</dbReference>
<keyword evidence="4" id="KW-1003">Cell membrane</keyword>
<feature type="transmembrane region" description="Helical" evidence="9">
    <location>
        <begin position="339"/>
        <end position="358"/>
    </location>
</feature>
<keyword evidence="6 9" id="KW-1133">Transmembrane helix</keyword>
<evidence type="ECO:0000256" key="4">
    <source>
        <dbReference type="ARBA" id="ARBA00022475"/>
    </source>
</evidence>
<feature type="transmembrane region" description="Helical" evidence="9">
    <location>
        <begin position="865"/>
        <end position="884"/>
    </location>
</feature>
<keyword evidence="5 9" id="KW-0812">Transmembrane</keyword>
<feature type="region of interest" description="Disordered" evidence="8">
    <location>
        <begin position="1034"/>
        <end position="1060"/>
    </location>
</feature>
<dbReference type="PRINTS" id="PR00702">
    <property type="entry name" value="ACRIFLAVINRP"/>
</dbReference>
<feature type="transmembrane region" description="Helical" evidence="9">
    <location>
        <begin position="965"/>
        <end position="986"/>
    </location>
</feature>
<protein>
    <submittedName>
        <fullName evidence="10">Heavy metal efflux pump, CzcA family</fullName>
    </submittedName>
</protein>